<accession>A0ABY9XVQ7</accession>
<protein>
    <submittedName>
        <fullName evidence="1">Uncharacterized protein</fullName>
    </submittedName>
</protein>
<sequence length="326" mass="36851">MEQNIYRLTGGDYSQSRGVQLPIKGQFIEKIVTDNNKKLSKGLKRIVYIKGSDSIFIEDQKGDLQPQTVWFKFGDLNVDKNDTILNKIVQNHKWFKSGKIVLWSQENEDHQKLANLRFKGEARKLIDDSPLEKIRAIALAVFGYQAITWNDEKCELELRDKADEDPKSLKEAMEDKDYNSKLIAGQAFAYIIVKENASKTAVVWSDSEGEIIKLAKGEKGITELGRFLSKRTEESVKVLQSIGDRVDAKLTSTDTTNSDDVIDAKDREIAALKAQLEKQSGGETENEELAEATKTYETLFEKAVAHNMKNNLEWIKGKIAEKEGNS</sequence>
<organism evidence="1 2">
    <name type="scientific">Thalassobellus suaedae</name>
    <dbReference type="NCBI Taxonomy" id="3074124"/>
    <lineage>
        <taxon>Bacteria</taxon>
        <taxon>Pseudomonadati</taxon>
        <taxon>Bacteroidota</taxon>
        <taxon>Flavobacteriia</taxon>
        <taxon>Flavobacteriales</taxon>
        <taxon>Flavobacteriaceae</taxon>
        <taxon>Thalassobellus</taxon>
    </lineage>
</organism>
<proteinExistence type="predicted"/>
<gene>
    <name evidence="1" type="ORF">RHP51_04910</name>
</gene>
<dbReference type="EMBL" id="CP134537">
    <property type="protein sequence ID" value="WNH10041.1"/>
    <property type="molecule type" value="Genomic_DNA"/>
</dbReference>
<dbReference type="Proteomes" id="UP001302806">
    <property type="component" value="Chromosome"/>
</dbReference>
<dbReference type="RefSeq" id="WP_415866390.1">
    <property type="nucleotide sequence ID" value="NZ_CP134537.1"/>
</dbReference>
<evidence type="ECO:0000313" key="1">
    <source>
        <dbReference type="EMBL" id="WNH10041.1"/>
    </source>
</evidence>
<evidence type="ECO:0000313" key="2">
    <source>
        <dbReference type="Proteomes" id="UP001302806"/>
    </source>
</evidence>
<reference evidence="1 2" key="1">
    <citation type="submission" date="2023-09" db="EMBL/GenBank/DDBJ databases">
        <title>Thalassobella suaedae gen. nov., sp. nov., a marine bacterium of the family Flavobacteriaceae isolated from a halophyte Suaeda japonica.</title>
        <authorList>
            <person name="Lee S.Y."/>
            <person name="Hwang C.Y."/>
        </authorList>
    </citation>
    <scope>NUCLEOTIDE SEQUENCE [LARGE SCALE GENOMIC DNA]</scope>
    <source>
        <strain evidence="1 2">HL-DH14</strain>
    </source>
</reference>
<name>A0ABY9XVQ7_9FLAO</name>